<feature type="non-terminal residue" evidence="2">
    <location>
        <position position="93"/>
    </location>
</feature>
<dbReference type="EMBL" id="KK112303">
    <property type="protein sequence ID" value="KFM57298.1"/>
    <property type="molecule type" value="Genomic_DNA"/>
</dbReference>
<reference evidence="2 3" key="1">
    <citation type="submission" date="2013-11" db="EMBL/GenBank/DDBJ databases">
        <title>Genome sequencing of Stegodyphus mimosarum.</title>
        <authorList>
            <person name="Bechsgaard J."/>
        </authorList>
    </citation>
    <scope>NUCLEOTIDE SEQUENCE [LARGE SCALE GENOMIC DNA]</scope>
</reference>
<feature type="region of interest" description="Disordered" evidence="1">
    <location>
        <begin position="70"/>
        <end position="93"/>
    </location>
</feature>
<gene>
    <name evidence="2" type="ORF">X975_13442</name>
</gene>
<dbReference type="AlphaFoldDB" id="A0A087SWQ9"/>
<evidence type="ECO:0000313" key="2">
    <source>
        <dbReference type="EMBL" id="KFM57298.1"/>
    </source>
</evidence>
<evidence type="ECO:0000313" key="3">
    <source>
        <dbReference type="Proteomes" id="UP000054359"/>
    </source>
</evidence>
<evidence type="ECO:0000256" key="1">
    <source>
        <dbReference type="SAM" id="MobiDB-lite"/>
    </source>
</evidence>
<proteinExistence type="predicted"/>
<feature type="region of interest" description="Disordered" evidence="1">
    <location>
        <begin position="29"/>
        <end position="57"/>
    </location>
</feature>
<dbReference type="Proteomes" id="UP000054359">
    <property type="component" value="Unassembled WGS sequence"/>
</dbReference>
<accession>A0A087SWQ9</accession>
<name>A0A087SWQ9_STEMI</name>
<organism evidence="2 3">
    <name type="scientific">Stegodyphus mimosarum</name>
    <name type="common">African social velvet spider</name>
    <dbReference type="NCBI Taxonomy" id="407821"/>
    <lineage>
        <taxon>Eukaryota</taxon>
        <taxon>Metazoa</taxon>
        <taxon>Ecdysozoa</taxon>
        <taxon>Arthropoda</taxon>
        <taxon>Chelicerata</taxon>
        <taxon>Arachnida</taxon>
        <taxon>Araneae</taxon>
        <taxon>Araneomorphae</taxon>
        <taxon>Entelegynae</taxon>
        <taxon>Eresoidea</taxon>
        <taxon>Eresidae</taxon>
        <taxon>Stegodyphus</taxon>
    </lineage>
</organism>
<protein>
    <submittedName>
        <fullName evidence="2">Uncharacterized protein</fullName>
    </submittedName>
</protein>
<keyword evidence="3" id="KW-1185">Reference proteome</keyword>
<sequence>MNAISKVVTTCLVCATKYNLDFGSASDRSRLMSPYNRGEGAGEEYGDGAGGMPPKGIQSEHLTIRERLQESHQRAQEDHQGLFPYTARLKAKR</sequence>
<feature type="compositionally biased region" description="Basic and acidic residues" evidence="1">
    <location>
        <begin position="70"/>
        <end position="80"/>
    </location>
</feature>